<feature type="transmembrane region" description="Helical" evidence="6">
    <location>
        <begin position="299"/>
        <end position="319"/>
    </location>
</feature>
<evidence type="ECO:0000256" key="3">
    <source>
        <dbReference type="ARBA" id="ARBA00022692"/>
    </source>
</evidence>
<comment type="caution">
    <text evidence="7">The sequence shown here is derived from an EMBL/GenBank/DDBJ whole genome shotgun (WGS) entry which is preliminary data.</text>
</comment>
<feature type="transmembrane region" description="Helical" evidence="6">
    <location>
        <begin position="246"/>
        <end position="266"/>
    </location>
</feature>
<evidence type="ECO:0000256" key="5">
    <source>
        <dbReference type="ARBA" id="ARBA00023136"/>
    </source>
</evidence>
<evidence type="ECO:0000313" key="7">
    <source>
        <dbReference type="EMBL" id="MBU9713750.1"/>
    </source>
</evidence>
<feature type="transmembrane region" description="Helical" evidence="6">
    <location>
        <begin position="194"/>
        <end position="218"/>
    </location>
</feature>
<evidence type="ECO:0000313" key="8">
    <source>
        <dbReference type="Proteomes" id="UP000784880"/>
    </source>
</evidence>
<feature type="transmembrane region" description="Helical" evidence="6">
    <location>
        <begin position="169"/>
        <end position="188"/>
    </location>
</feature>
<sequence length="549" mass="60491">MSDKQLIRGTMILTASIFISKMLGLIYIFPFKAIVGLDGLALYQYGYTPYTVLLSLSTLGIPLAVSKFVSKYNALGDYHTGQRLFRSGLVVMSITGFIAFISLFFLADPIARQVLDTSSLEGNTIEDAVFTIRMVSVALLIVPIMSLIRGYFQGFQSMGPTAVSQVIEQIIRIIFILVLTFLIIEVWQGELGTAVGFATFGAFVGALGGMGVLLYYWVKRKGHIAQQVEASTVDHQIPLSKMYKELITYALPISLVGLSIPLYQTVDLFSFNNAMRSIGYDQDIIDMFFGAFQQAAHKVILIPVSVATAMSLTILPTITNAFINRDEERLQRQITQTYQIILFLCVPASLGLVLLSDSTYATLFGLSDMDIGAPMLKYYAPVAILFSIFAVTASLLQGINRQKFAVIALVAGITFKVIFNYPFIVWFDAWGAVLATGIGYSIAVCVNIWAIGKYADFNYTFLLKRLLLICIYAIFMAIVVVLVRTGVGSILPLENRLNATIILFSSVMSGLGIYMYLSVRSGLAGKILGHRFSFLSKRGKGVREKEQGK</sequence>
<name>A0ABS6JMV6_9BACI</name>
<feature type="transmembrane region" description="Helical" evidence="6">
    <location>
        <begin position="429"/>
        <end position="450"/>
    </location>
</feature>
<dbReference type="PANTHER" id="PTHR30250">
    <property type="entry name" value="PST FAMILY PREDICTED COLANIC ACID TRANSPORTER"/>
    <property type="match status" value="1"/>
</dbReference>
<dbReference type="InterPro" id="IPR024923">
    <property type="entry name" value="PG_synth_SpoVB"/>
</dbReference>
<dbReference type="Proteomes" id="UP000784880">
    <property type="component" value="Unassembled WGS sequence"/>
</dbReference>
<dbReference type="PIRSF" id="PIRSF038958">
    <property type="entry name" value="PG_synth_SpoVB"/>
    <property type="match status" value="1"/>
</dbReference>
<gene>
    <name evidence="7" type="ORF">KS419_18640</name>
</gene>
<organism evidence="7 8">
    <name type="scientific">Evansella tamaricis</name>
    <dbReference type="NCBI Taxonomy" id="2069301"/>
    <lineage>
        <taxon>Bacteria</taxon>
        <taxon>Bacillati</taxon>
        <taxon>Bacillota</taxon>
        <taxon>Bacilli</taxon>
        <taxon>Bacillales</taxon>
        <taxon>Bacillaceae</taxon>
        <taxon>Evansella</taxon>
    </lineage>
</organism>
<feature type="transmembrane region" description="Helical" evidence="6">
    <location>
        <begin position="89"/>
        <end position="110"/>
    </location>
</feature>
<feature type="transmembrane region" description="Helical" evidence="6">
    <location>
        <begin position="378"/>
        <end position="397"/>
    </location>
</feature>
<keyword evidence="5 6" id="KW-0472">Membrane</keyword>
<dbReference type="PANTHER" id="PTHR30250:SF21">
    <property type="entry name" value="LIPID II FLIPPASE MURJ"/>
    <property type="match status" value="1"/>
</dbReference>
<dbReference type="CDD" id="cd13124">
    <property type="entry name" value="MATE_SpoVB_like"/>
    <property type="match status" value="1"/>
</dbReference>
<proteinExistence type="predicted"/>
<dbReference type="EMBL" id="JAHQCS010000151">
    <property type="protein sequence ID" value="MBU9713750.1"/>
    <property type="molecule type" value="Genomic_DNA"/>
</dbReference>
<comment type="subcellular location">
    <subcellularLocation>
        <location evidence="1">Cell membrane</location>
        <topology evidence="1">Multi-pass membrane protein</topology>
    </subcellularLocation>
</comment>
<feature type="transmembrane region" description="Helical" evidence="6">
    <location>
        <begin position="404"/>
        <end position="423"/>
    </location>
</feature>
<feature type="transmembrane region" description="Helical" evidence="6">
    <location>
        <begin position="12"/>
        <end position="30"/>
    </location>
</feature>
<dbReference type="RefSeq" id="WP_217067899.1">
    <property type="nucleotide sequence ID" value="NZ_JAHQCS010000151.1"/>
</dbReference>
<keyword evidence="2" id="KW-1003">Cell membrane</keyword>
<keyword evidence="8" id="KW-1185">Reference proteome</keyword>
<feature type="transmembrane region" description="Helical" evidence="6">
    <location>
        <begin position="130"/>
        <end position="148"/>
    </location>
</feature>
<reference evidence="7 8" key="1">
    <citation type="submission" date="2021-06" db="EMBL/GenBank/DDBJ databases">
        <title>Bacillus sp. RD4P76, an endophyte from a halophyte.</title>
        <authorList>
            <person name="Sun J.-Q."/>
        </authorList>
    </citation>
    <scope>NUCLEOTIDE SEQUENCE [LARGE SCALE GENOMIC DNA]</scope>
    <source>
        <strain evidence="7 8">CGMCC 1.15917</strain>
    </source>
</reference>
<evidence type="ECO:0000256" key="1">
    <source>
        <dbReference type="ARBA" id="ARBA00004651"/>
    </source>
</evidence>
<dbReference type="Pfam" id="PF01943">
    <property type="entry name" value="Polysacc_synt"/>
    <property type="match status" value="1"/>
</dbReference>
<evidence type="ECO:0000256" key="6">
    <source>
        <dbReference type="SAM" id="Phobius"/>
    </source>
</evidence>
<accession>A0ABS6JMV6</accession>
<evidence type="ECO:0000256" key="2">
    <source>
        <dbReference type="ARBA" id="ARBA00022475"/>
    </source>
</evidence>
<feature type="transmembrane region" description="Helical" evidence="6">
    <location>
        <begin position="462"/>
        <end position="485"/>
    </location>
</feature>
<evidence type="ECO:0000256" key="4">
    <source>
        <dbReference type="ARBA" id="ARBA00022989"/>
    </source>
</evidence>
<feature type="transmembrane region" description="Helical" evidence="6">
    <location>
        <begin position="50"/>
        <end position="69"/>
    </location>
</feature>
<keyword evidence="4 6" id="KW-1133">Transmembrane helix</keyword>
<keyword evidence="3 6" id="KW-0812">Transmembrane</keyword>
<protein>
    <submittedName>
        <fullName evidence="7">Polysaccharide biosynthesis protein</fullName>
    </submittedName>
</protein>
<dbReference type="InterPro" id="IPR050833">
    <property type="entry name" value="Poly_Biosynth_Transport"/>
</dbReference>
<dbReference type="InterPro" id="IPR002797">
    <property type="entry name" value="Polysacc_synth"/>
</dbReference>
<feature type="transmembrane region" description="Helical" evidence="6">
    <location>
        <begin position="340"/>
        <end position="366"/>
    </location>
</feature>
<feature type="transmembrane region" description="Helical" evidence="6">
    <location>
        <begin position="497"/>
        <end position="517"/>
    </location>
</feature>